<evidence type="ECO:0000259" key="6">
    <source>
        <dbReference type="Pfam" id="PF13407"/>
    </source>
</evidence>
<evidence type="ECO:0000313" key="7">
    <source>
        <dbReference type="EMBL" id="KKI49396.1"/>
    </source>
</evidence>
<evidence type="ECO:0000256" key="3">
    <source>
        <dbReference type="ARBA" id="ARBA00022729"/>
    </source>
</evidence>
<organism evidence="7 8">
    <name type="scientific">Christensenella hongkongensis</name>
    <dbReference type="NCBI Taxonomy" id="270498"/>
    <lineage>
        <taxon>Bacteria</taxon>
        <taxon>Bacillati</taxon>
        <taxon>Bacillota</taxon>
        <taxon>Clostridia</taxon>
        <taxon>Christensenellales</taxon>
        <taxon>Christensenellaceae</taxon>
        <taxon>Christensenella</taxon>
    </lineage>
</organism>
<comment type="subcellular location">
    <subcellularLocation>
        <location evidence="1">Cell envelope</location>
    </subcellularLocation>
</comment>
<dbReference type="PANTHER" id="PTHR46847">
    <property type="entry name" value="D-ALLOSE-BINDING PERIPLASMIC PROTEIN-RELATED"/>
    <property type="match status" value="1"/>
</dbReference>
<proteinExistence type="inferred from homology"/>
<comment type="caution">
    <text evidence="7">The sequence shown here is derived from an EMBL/GenBank/DDBJ whole genome shotgun (WGS) entry which is preliminary data.</text>
</comment>
<dbReference type="Proteomes" id="UP000034076">
    <property type="component" value="Unassembled WGS sequence"/>
</dbReference>
<keyword evidence="3 5" id="KW-0732">Signal</keyword>
<accession>A0A0M2NEK0</accession>
<dbReference type="PROSITE" id="PS51257">
    <property type="entry name" value="PROKAR_LIPOPROTEIN"/>
    <property type="match status" value="1"/>
</dbReference>
<sequence>MKKVKTMVALTVVIILCATMLMACGQPAQQETNTEPTQTIEASAGASESAAQSTGTADGNAEDVSLYFILKTFSNPFHVAIADAIKAEAEAQGVTVFVDAMNSEDEATPQLDKLMTAVNSDYDGVGVGPISATNLVEGIAAASEKGIPVVDLDEPIDEAGLEASGGYLAAFITTDNKDVGKKGAQYIIDQIGADGGKVAIIEGKAGSAAGEDRKAGATEAFESAEGIELVDSQPADWDRNRALDVATNILSQNPDLKGFYCCNDTMALGVQEAVENSGLEGKCIVVGTDGLDEAYDSIRAGKMAATVAQDPAMIGKTAFEKLLQSVRDGNAGTKGQAPEPTYIDSILYTKDNLK</sequence>
<dbReference type="OrthoDB" id="1770017at2"/>
<name>A0A0M2NEK0_9FIRM</name>
<dbReference type="CDD" id="cd06320">
    <property type="entry name" value="PBP1_allose_binding"/>
    <property type="match status" value="1"/>
</dbReference>
<evidence type="ECO:0000256" key="1">
    <source>
        <dbReference type="ARBA" id="ARBA00004196"/>
    </source>
</evidence>
<keyword evidence="8" id="KW-1185">Reference proteome</keyword>
<protein>
    <submittedName>
        <fullName evidence="7">D-allose ABC transporter, substrate-binding component</fullName>
    </submittedName>
</protein>
<evidence type="ECO:0000313" key="8">
    <source>
        <dbReference type="Proteomes" id="UP000034076"/>
    </source>
</evidence>
<dbReference type="AlphaFoldDB" id="A0A0M2NEK0"/>
<dbReference type="NCBIfam" id="NF007254">
    <property type="entry name" value="PRK09701.1"/>
    <property type="match status" value="1"/>
</dbReference>
<dbReference type="GO" id="GO:0030246">
    <property type="term" value="F:carbohydrate binding"/>
    <property type="evidence" value="ECO:0007669"/>
    <property type="project" value="UniProtKB-ARBA"/>
</dbReference>
<evidence type="ECO:0000256" key="2">
    <source>
        <dbReference type="ARBA" id="ARBA00007639"/>
    </source>
</evidence>
<dbReference type="EMBL" id="LAYJ01000133">
    <property type="protein sequence ID" value="KKI49396.1"/>
    <property type="molecule type" value="Genomic_DNA"/>
</dbReference>
<dbReference type="PATRIC" id="fig|270498.16.peg.3067"/>
<dbReference type="InterPro" id="IPR025997">
    <property type="entry name" value="SBP_2_dom"/>
</dbReference>
<dbReference type="STRING" id="270498.CHK_2974"/>
<evidence type="ECO:0000256" key="5">
    <source>
        <dbReference type="SAM" id="SignalP"/>
    </source>
</evidence>
<feature type="compositionally biased region" description="Low complexity" evidence="4">
    <location>
        <begin position="41"/>
        <end position="57"/>
    </location>
</feature>
<comment type="similarity">
    <text evidence="2">Belongs to the bacterial solute-binding protein 2 family.</text>
</comment>
<evidence type="ECO:0000256" key="4">
    <source>
        <dbReference type="SAM" id="MobiDB-lite"/>
    </source>
</evidence>
<dbReference type="GO" id="GO:0030313">
    <property type="term" value="C:cell envelope"/>
    <property type="evidence" value="ECO:0007669"/>
    <property type="project" value="UniProtKB-SubCell"/>
</dbReference>
<gene>
    <name evidence="7" type="ORF">CHK_2974</name>
</gene>
<dbReference type="Pfam" id="PF13407">
    <property type="entry name" value="Peripla_BP_4"/>
    <property type="match status" value="1"/>
</dbReference>
<dbReference type="InterPro" id="IPR028082">
    <property type="entry name" value="Peripla_BP_I"/>
</dbReference>
<feature type="domain" description="Periplasmic binding protein" evidence="6">
    <location>
        <begin position="67"/>
        <end position="324"/>
    </location>
</feature>
<dbReference type="RefSeq" id="WP_131924785.1">
    <property type="nucleotide sequence ID" value="NZ_LAYJ01000133.1"/>
</dbReference>
<dbReference type="Gene3D" id="3.40.50.2300">
    <property type="match status" value="2"/>
</dbReference>
<feature type="chain" id="PRO_5038639975" evidence="5">
    <location>
        <begin position="24"/>
        <end position="354"/>
    </location>
</feature>
<reference evidence="7 8" key="1">
    <citation type="submission" date="2015-04" db="EMBL/GenBank/DDBJ databases">
        <title>Draft genome sequence of bacteremic isolate Catabacter hongkongensis type strain HKU16T.</title>
        <authorList>
            <person name="Lau S.K."/>
            <person name="Teng J.L."/>
            <person name="Huang Y."/>
            <person name="Curreem S.O."/>
            <person name="Tsui S.K."/>
            <person name="Woo P.C."/>
        </authorList>
    </citation>
    <scope>NUCLEOTIDE SEQUENCE [LARGE SCALE GENOMIC DNA]</scope>
    <source>
        <strain evidence="7 8">HKU16</strain>
    </source>
</reference>
<feature type="region of interest" description="Disordered" evidence="4">
    <location>
        <begin position="32"/>
        <end position="57"/>
    </location>
</feature>
<feature type="signal peptide" evidence="5">
    <location>
        <begin position="1"/>
        <end position="23"/>
    </location>
</feature>
<dbReference type="SUPFAM" id="SSF53822">
    <property type="entry name" value="Periplasmic binding protein-like I"/>
    <property type="match status" value="1"/>
</dbReference>
<dbReference type="PANTHER" id="PTHR46847:SF1">
    <property type="entry name" value="D-ALLOSE-BINDING PERIPLASMIC PROTEIN-RELATED"/>
    <property type="match status" value="1"/>
</dbReference>